<evidence type="ECO:0000313" key="3">
    <source>
        <dbReference type="Proteomes" id="UP000824116"/>
    </source>
</evidence>
<keyword evidence="1" id="KW-0812">Transmembrane</keyword>
<protein>
    <recommendedName>
        <fullName evidence="4">DUF3784 domain-containing protein</fullName>
    </recommendedName>
</protein>
<dbReference type="AlphaFoldDB" id="A0A9D2K1L9"/>
<accession>A0A9D2K1L9</accession>
<keyword evidence="1" id="KW-0472">Membrane</keyword>
<evidence type="ECO:0000313" key="2">
    <source>
        <dbReference type="EMBL" id="HIZ74617.1"/>
    </source>
</evidence>
<evidence type="ECO:0008006" key="4">
    <source>
        <dbReference type="Google" id="ProtNLM"/>
    </source>
</evidence>
<dbReference type="Proteomes" id="UP000824116">
    <property type="component" value="Unassembled WGS sequence"/>
</dbReference>
<comment type="caution">
    <text evidence="2">The sequence shown here is derived from an EMBL/GenBank/DDBJ whole genome shotgun (WGS) entry which is preliminary data.</text>
</comment>
<proteinExistence type="predicted"/>
<reference evidence="2" key="2">
    <citation type="submission" date="2021-04" db="EMBL/GenBank/DDBJ databases">
        <authorList>
            <person name="Gilroy R."/>
        </authorList>
    </citation>
    <scope>NUCLEOTIDE SEQUENCE</scope>
    <source>
        <strain evidence="2">CHK196-3914</strain>
    </source>
</reference>
<feature type="transmembrane region" description="Helical" evidence="1">
    <location>
        <begin position="6"/>
        <end position="24"/>
    </location>
</feature>
<feature type="transmembrane region" description="Helical" evidence="1">
    <location>
        <begin position="58"/>
        <end position="78"/>
    </location>
</feature>
<keyword evidence="1" id="KW-1133">Transmembrane helix</keyword>
<organism evidence="2 3">
    <name type="scientific">Candidatus Mediterraneibacter stercoravium</name>
    <dbReference type="NCBI Taxonomy" id="2838685"/>
    <lineage>
        <taxon>Bacteria</taxon>
        <taxon>Bacillati</taxon>
        <taxon>Bacillota</taxon>
        <taxon>Clostridia</taxon>
        <taxon>Lachnospirales</taxon>
        <taxon>Lachnospiraceae</taxon>
        <taxon>Mediterraneibacter</taxon>
    </lineage>
</organism>
<feature type="transmembrane region" description="Helical" evidence="1">
    <location>
        <begin position="84"/>
        <end position="103"/>
    </location>
</feature>
<name>A0A9D2K1L9_9FIRM</name>
<sequence>MDGIWGIIGIILFFCGLYSFYAYIKMKKSGEINTTLLLGKDYADRKCRNKEAYIKKAGPALLVFGGVSLAAGVIDIVHYYVHRIVIADTAAMIIFIVVIFWFASYTTKLKKEYY</sequence>
<reference evidence="2" key="1">
    <citation type="journal article" date="2021" name="PeerJ">
        <title>Extensive microbial diversity within the chicken gut microbiome revealed by metagenomics and culture.</title>
        <authorList>
            <person name="Gilroy R."/>
            <person name="Ravi A."/>
            <person name="Getino M."/>
            <person name="Pursley I."/>
            <person name="Horton D.L."/>
            <person name="Alikhan N.F."/>
            <person name="Baker D."/>
            <person name="Gharbi K."/>
            <person name="Hall N."/>
            <person name="Watson M."/>
            <person name="Adriaenssens E.M."/>
            <person name="Foster-Nyarko E."/>
            <person name="Jarju S."/>
            <person name="Secka A."/>
            <person name="Antonio M."/>
            <person name="Oren A."/>
            <person name="Chaudhuri R.R."/>
            <person name="La Ragione R."/>
            <person name="Hildebrand F."/>
            <person name="Pallen M.J."/>
        </authorList>
    </citation>
    <scope>NUCLEOTIDE SEQUENCE</scope>
    <source>
        <strain evidence="2">CHK196-3914</strain>
    </source>
</reference>
<dbReference type="EMBL" id="DXAY01000122">
    <property type="protein sequence ID" value="HIZ74617.1"/>
    <property type="molecule type" value="Genomic_DNA"/>
</dbReference>
<gene>
    <name evidence="2" type="ORF">H9723_05135</name>
</gene>
<evidence type="ECO:0000256" key="1">
    <source>
        <dbReference type="SAM" id="Phobius"/>
    </source>
</evidence>